<accession>A0A0W0ZKS9</accession>
<proteinExistence type="predicted"/>
<sequence>MDIKTWGEFEGAINETINSIVLNSGQTDYISTNNLTRSLYSTLKPAIIEYYNQMKTGKLGEPNEENLNKMMELFWRSLQKNYEIEKQKINKEGFFNLMNEKIREHQEKYADHRNTIDAIACFRFAADGRLDDGDYWALENMGNLATTAESLEIDLGLDTKNIRTTIMGELGRHANRHCGQPMDEENVTVYLCGGYGGGGNNDGLDIGHGQLLPEHMWIEVHRKGKPTISIDTFPSRKNAIIGARLNENFEGPPSEPNRIHTDEKTYKQKIPGLPLGVMQALAKEEYTIYNNKYMRTKDNPGGLFLKPDGTLLKNAEAVRSFELLTNPLSVLVQDCDAIKPERIAQSKTMRQAIECKNELLEELRKLEGQKNILVKVEDKIVLQQKIDEARIQIESTFALKEKEAFELLTKKCNAIKPEQIAKSKTMTEVKECKNDLLEELRKLEQFKNMLTKVEDKLALQQKIDEKRLEIGEIFTEKEKIGKTIEKVKTAAEKYLQWSSVNASGWRLTNWSYGSYGREQADKLLKMIAQDKPMVEILKATHEIVNTSGINANSFTRYLHDELHADTEKLVGKDSLSEKFTNYKEKLQEELGGVEKTEEEYNRIRIN</sequence>
<evidence type="ECO:0000313" key="2">
    <source>
        <dbReference type="EMBL" id="KTD69789.1"/>
    </source>
</evidence>
<dbReference type="AlphaFoldDB" id="A0A0W0ZKS9"/>
<dbReference type="Proteomes" id="UP000054703">
    <property type="component" value="Unassembled WGS sequence"/>
</dbReference>
<keyword evidence="3" id="KW-1185">Reference proteome</keyword>
<dbReference type="EMBL" id="LNYU01000005">
    <property type="protein sequence ID" value="KTD69789.1"/>
    <property type="molecule type" value="Genomic_DNA"/>
</dbReference>
<evidence type="ECO:0000256" key="1">
    <source>
        <dbReference type="SAM" id="Coils"/>
    </source>
</evidence>
<name>A0A0W0ZKS9_9GAMM</name>
<reference evidence="2 3" key="1">
    <citation type="submission" date="2015-11" db="EMBL/GenBank/DDBJ databases">
        <title>Genomic analysis of 38 Legionella species identifies large and diverse effector repertoires.</title>
        <authorList>
            <person name="Burstein D."/>
            <person name="Amaro F."/>
            <person name="Zusman T."/>
            <person name="Lifshitz Z."/>
            <person name="Cohen O."/>
            <person name="Gilbert J.A."/>
            <person name="Pupko T."/>
            <person name="Shuman H.A."/>
            <person name="Segal G."/>
        </authorList>
    </citation>
    <scope>NUCLEOTIDE SEQUENCE [LARGE SCALE GENOMIC DNA]</scope>
    <source>
        <strain evidence="2 3">SC-63-C7</strain>
    </source>
</reference>
<protein>
    <submittedName>
        <fullName evidence="2">Uncharacterized protein</fullName>
    </submittedName>
</protein>
<feature type="coiled-coil region" evidence="1">
    <location>
        <begin position="349"/>
        <end position="376"/>
    </location>
</feature>
<dbReference type="RefSeq" id="WP_058512718.1">
    <property type="nucleotide sequence ID" value="NZ_LNYU01000005.1"/>
</dbReference>
<keyword evidence="1" id="KW-0175">Coiled coil</keyword>
<dbReference type="PATRIC" id="fig|45074.5.peg.254"/>
<comment type="caution">
    <text evidence="2">The sequence shown here is derived from an EMBL/GenBank/DDBJ whole genome shotgun (WGS) entry which is preliminary data.</text>
</comment>
<dbReference type="STRING" id="45074.Lsan_0237"/>
<gene>
    <name evidence="2" type="ORF">Lsan_0237</name>
</gene>
<organism evidence="2 3">
    <name type="scientific">Legionella santicrucis</name>
    <dbReference type="NCBI Taxonomy" id="45074"/>
    <lineage>
        <taxon>Bacteria</taxon>
        <taxon>Pseudomonadati</taxon>
        <taxon>Pseudomonadota</taxon>
        <taxon>Gammaproteobacteria</taxon>
        <taxon>Legionellales</taxon>
        <taxon>Legionellaceae</taxon>
        <taxon>Legionella</taxon>
    </lineage>
</organism>
<feature type="coiled-coil region" evidence="1">
    <location>
        <begin position="429"/>
        <end position="456"/>
    </location>
</feature>
<evidence type="ECO:0000313" key="3">
    <source>
        <dbReference type="Proteomes" id="UP000054703"/>
    </source>
</evidence>